<dbReference type="EnsemblPlants" id="ONIVA01G09440.1">
    <property type="protein sequence ID" value="ONIVA01G09440.1"/>
    <property type="gene ID" value="ONIVA01G09440"/>
</dbReference>
<accession>A0A0E0FIH1</accession>
<organism evidence="2">
    <name type="scientific">Oryza nivara</name>
    <name type="common">Indian wild rice</name>
    <name type="synonym">Oryza sativa f. spontanea</name>
    <dbReference type="NCBI Taxonomy" id="4536"/>
    <lineage>
        <taxon>Eukaryota</taxon>
        <taxon>Viridiplantae</taxon>
        <taxon>Streptophyta</taxon>
        <taxon>Embryophyta</taxon>
        <taxon>Tracheophyta</taxon>
        <taxon>Spermatophyta</taxon>
        <taxon>Magnoliopsida</taxon>
        <taxon>Liliopsida</taxon>
        <taxon>Poales</taxon>
        <taxon>Poaceae</taxon>
        <taxon>BOP clade</taxon>
        <taxon>Oryzoideae</taxon>
        <taxon>Oryzeae</taxon>
        <taxon>Oryzinae</taxon>
        <taxon>Oryza</taxon>
    </lineage>
</organism>
<reference evidence="2" key="1">
    <citation type="submission" date="2015-04" db="UniProtKB">
        <authorList>
            <consortium name="EnsemblPlants"/>
        </authorList>
    </citation>
    <scope>IDENTIFICATION</scope>
    <source>
        <strain evidence="2">SL10</strain>
    </source>
</reference>
<evidence type="ECO:0000256" key="1">
    <source>
        <dbReference type="SAM" id="Phobius"/>
    </source>
</evidence>
<feature type="transmembrane region" description="Helical" evidence="1">
    <location>
        <begin position="18"/>
        <end position="37"/>
    </location>
</feature>
<reference evidence="2" key="2">
    <citation type="submission" date="2018-04" db="EMBL/GenBank/DDBJ databases">
        <title>OnivRS2 (Oryza nivara Reference Sequence Version 2).</title>
        <authorList>
            <person name="Zhang J."/>
            <person name="Kudrna D."/>
            <person name="Lee S."/>
            <person name="Talag J."/>
            <person name="Rajasekar S."/>
            <person name="Welchert J."/>
            <person name="Hsing Y.-I."/>
            <person name="Wing R.A."/>
        </authorList>
    </citation>
    <scope>NUCLEOTIDE SEQUENCE [LARGE SCALE GENOMIC DNA]</scope>
</reference>
<keyword evidence="1" id="KW-0812">Transmembrane</keyword>
<dbReference type="Proteomes" id="UP000006591">
    <property type="component" value="Chromosome 1"/>
</dbReference>
<proteinExistence type="predicted"/>
<keyword evidence="1" id="KW-1133">Transmembrane helix</keyword>
<dbReference type="STRING" id="4536.A0A0E0FIH1"/>
<evidence type="ECO:0000313" key="2">
    <source>
        <dbReference type="EnsemblPlants" id="ONIVA01G09440.1"/>
    </source>
</evidence>
<evidence type="ECO:0000313" key="3">
    <source>
        <dbReference type="Proteomes" id="UP000006591"/>
    </source>
</evidence>
<dbReference type="AlphaFoldDB" id="A0A0E0FIH1"/>
<sequence length="98" mass="11321">MGIILSYGQEEPLCKIQLIYFILYFSLYIHFFFLFVCNQFHTLPFFSCAPAKFQQLSSESKKLSMNVEHIIAQVSQAVNMNMAQRKTLCSKNLMGITP</sequence>
<dbReference type="Gramene" id="ONIVA01G09440.1">
    <property type="protein sequence ID" value="ONIVA01G09440.1"/>
    <property type="gene ID" value="ONIVA01G09440"/>
</dbReference>
<dbReference type="HOGENOM" id="CLU_2337178_0_0_1"/>
<keyword evidence="3" id="KW-1185">Reference proteome</keyword>
<protein>
    <submittedName>
        <fullName evidence="2">Uncharacterized protein</fullName>
    </submittedName>
</protein>
<keyword evidence="1" id="KW-0472">Membrane</keyword>
<name>A0A0E0FIH1_ORYNI</name>